<evidence type="ECO:0000313" key="1">
    <source>
        <dbReference type="EMBL" id="KAF4696642.1"/>
    </source>
</evidence>
<gene>
    <name evidence="1" type="ORF">FOZ60_016652</name>
    <name evidence="2" type="ORF">FOZ63_025362</name>
</gene>
<accession>A0A7J6PKX4</accession>
<name>A0A7J6PKX4_PEROL</name>
<dbReference type="EMBL" id="JABANO010032841">
    <property type="protein sequence ID" value="KAF4707911.1"/>
    <property type="molecule type" value="Genomic_DNA"/>
</dbReference>
<dbReference type="Proteomes" id="UP000553632">
    <property type="component" value="Unassembled WGS sequence"/>
</dbReference>
<evidence type="ECO:0000313" key="2">
    <source>
        <dbReference type="EMBL" id="KAF4707911.1"/>
    </source>
</evidence>
<evidence type="ECO:0000313" key="4">
    <source>
        <dbReference type="Proteomes" id="UP000553632"/>
    </source>
</evidence>
<dbReference type="AlphaFoldDB" id="A0A7J6PKX4"/>
<organism evidence="1 3">
    <name type="scientific">Perkinsus olseni</name>
    <name type="common">Perkinsus atlanticus</name>
    <dbReference type="NCBI Taxonomy" id="32597"/>
    <lineage>
        <taxon>Eukaryota</taxon>
        <taxon>Sar</taxon>
        <taxon>Alveolata</taxon>
        <taxon>Perkinsozoa</taxon>
        <taxon>Perkinsea</taxon>
        <taxon>Perkinsida</taxon>
        <taxon>Perkinsidae</taxon>
        <taxon>Perkinsus</taxon>
    </lineage>
</organism>
<evidence type="ECO:0000313" key="3">
    <source>
        <dbReference type="Proteomes" id="UP000541610"/>
    </source>
</evidence>
<keyword evidence="4" id="KW-1185">Reference proteome</keyword>
<comment type="caution">
    <text evidence="1">The sequence shown here is derived from an EMBL/GenBank/DDBJ whole genome shotgun (WGS) entry which is preliminary data.</text>
</comment>
<reference evidence="3 4" key="1">
    <citation type="submission" date="2020-04" db="EMBL/GenBank/DDBJ databases">
        <title>Perkinsus olseni comparative genomics.</title>
        <authorList>
            <person name="Bogema D.R."/>
        </authorList>
    </citation>
    <scope>NUCLEOTIDE SEQUENCE [LARGE SCALE GENOMIC DNA]</scope>
    <source>
        <strain evidence="1">00978-12</strain>
        <strain evidence="2 4">ATCC PRA-207</strain>
    </source>
</reference>
<dbReference type="EMBL" id="JABANP010000009">
    <property type="protein sequence ID" value="KAF4696642.1"/>
    <property type="molecule type" value="Genomic_DNA"/>
</dbReference>
<sequence>MPELRLFHLPTGPAKSVSTPTVDRYVPYVWVPNPPATLSAWFTAQSDGAERSSISPFVLRPFSRCLTDSHRRRELPNPDYYEDPSLVLGEEGFLPMDTLKEWFKRHGRPSHGHLRFVQRDSNKAARERQLHMMQTQSTLIDRRIKRSWLLVSSSEAHYHALKKAK</sequence>
<dbReference type="Proteomes" id="UP000541610">
    <property type="component" value="Unassembled WGS sequence"/>
</dbReference>
<proteinExistence type="predicted"/>
<protein>
    <submittedName>
        <fullName evidence="1">Uncharacterized protein</fullName>
    </submittedName>
</protein>